<name>A0A397IQW2_9GLOM</name>
<keyword evidence="2" id="KW-1185">Reference proteome</keyword>
<dbReference type="EMBL" id="PQFF01000189">
    <property type="protein sequence ID" value="RHZ76146.1"/>
    <property type="molecule type" value="Genomic_DNA"/>
</dbReference>
<accession>A0A397IQW2</accession>
<dbReference type="OrthoDB" id="2752996at2759"/>
<gene>
    <name evidence="1" type="ORF">Glove_202g44</name>
</gene>
<evidence type="ECO:0000313" key="2">
    <source>
        <dbReference type="Proteomes" id="UP000266861"/>
    </source>
</evidence>
<dbReference type="InterPro" id="IPR036397">
    <property type="entry name" value="RNaseH_sf"/>
</dbReference>
<comment type="caution">
    <text evidence="1">The sequence shown here is derived from an EMBL/GenBank/DDBJ whole genome shotgun (WGS) entry which is preliminary data.</text>
</comment>
<sequence length="634" mass="74378">MNKVEASLVQFPYKVFFYISPRSLNTYHNNIPKKAIYKSLSKNIDNITFLENIIESDSKTIAYQRNIMQKLQRHKNLIVYTDGSLKKNKYTQFNSDNPDQQSMGFGVVYETLQHFTWKGKIEGPPSSTRAELWGILSVIWMASHKTTTIKELIYAKDLTVDLEKIEAHRGYQYNEQADNLAKAGADSGSTFSINIRYIKEQQFHFKWNGKDVDAGIKEFIKKTTEVTTSVSWFTQYRTYSWLNQNIRQETNWQYSQQIWHGTKITNNRTNSKDSSLRAFSLKLLNEELPTKVTLNLRKPDIYTDNQCPFCNSYKETNSHVFMCGNQGKILKTAFRSIIKKAYFKEKGNKDLTDFMRKINRGHFMKINYNRQVNGTQLYLPPKFEIQMPKSQMPKSQIPNPKSQIIISIFCRNPKSQIPNTSNLCILASQIPNYLEFGQHVYTQSTDRFEFNDLVRGLIPKSIYRLTRRKLNSAETTKNMILNIFREWKMLLYDKWKNRCKEFLTWEKENNIMEIDKKVKGKRAPIDPNYIKYKKHLATIGKNIIKRWWGCSLSVKGQGLTGPIPLQSILLTERSKVNSTEVSRNIVFNIFREWKILLYNRWKTKCKDFLVWEDQNKIRECDKRSKDLGGAVASQ</sequence>
<organism evidence="1 2">
    <name type="scientific">Diversispora epigaea</name>
    <dbReference type="NCBI Taxonomy" id="1348612"/>
    <lineage>
        <taxon>Eukaryota</taxon>
        <taxon>Fungi</taxon>
        <taxon>Fungi incertae sedis</taxon>
        <taxon>Mucoromycota</taxon>
        <taxon>Glomeromycotina</taxon>
        <taxon>Glomeromycetes</taxon>
        <taxon>Diversisporales</taxon>
        <taxon>Diversisporaceae</taxon>
        <taxon>Diversispora</taxon>
    </lineage>
</organism>
<dbReference type="GO" id="GO:0003676">
    <property type="term" value="F:nucleic acid binding"/>
    <property type="evidence" value="ECO:0007669"/>
    <property type="project" value="InterPro"/>
</dbReference>
<evidence type="ECO:0000313" key="1">
    <source>
        <dbReference type="EMBL" id="RHZ76146.1"/>
    </source>
</evidence>
<protein>
    <submittedName>
        <fullName evidence="1">Uncharacterized protein</fullName>
    </submittedName>
</protein>
<dbReference type="Proteomes" id="UP000266861">
    <property type="component" value="Unassembled WGS sequence"/>
</dbReference>
<dbReference type="STRING" id="1348612.A0A397IQW2"/>
<reference evidence="1 2" key="1">
    <citation type="submission" date="2018-08" db="EMBL/GenBank/DDBJ databases">
        <title>Genome and evolution of the arbuscular mycorrhizal fungus Diversispora epigaea (formerly Glomus versiforme) and its bacterial endosymbionts.</title>
        <authorList>
            <person name="Sun X."/>
            <person name="Fei Z."/>
            <person name="Harrison M."/>
        </authorList>
    </citation>
    <scope>NUCLEOTIDE SEQUENCE [LARGE SCALE GENOMIC DNA]</scope>
    <source>
        <strain evidence="1 2">IT104</strain>
    </source>
</reference>
<dbReference type="Gene3D" id="3.30.420.10">
    <property type="entry name" value="Ribonuclease H-like superfamily/Ribonuclease H"/>
    <property type="match status" value="2"/>
</dbReference>
<dbReference type="InterPro" id="IPR012337">
    <property type="entry name" value="RNaseH-like_sf"/>
</dbReference>
<dbReference type="SUPFAM" id="SSF53098">
    <property type="entry name" value="Ribonuclease H-like"/>
    <property type="match status" value="1"/>
</dbReference>
<dbReference type="AlphaFoldDB" id="A0A397IQW2"/>
<proteinExistence type="predicted"/>